<comment type="caution">
    <text evidence="1">The sequence shown here is derived from an EMBL/GenBank/DDBJ whole genome shotgun (WGS) entry which is preliminary data.</text>
</comment>
<protein>
    <submittedName>
        <fullName evidence="1">Uncharacterized protein</fullName>
    </submittedName>
</protein>
<organism evidence="1 2">
    <name type="scientific">Diphasiastrum complanatum</name>
    <name type="common">Issler's clubmoss</name>
    <name type="synonym">Lycopodium complanatum</name>
    <dbReference type="NCBI Taxonomy" id="34168"/>
    <lineage>
        <taxon>Eukaryota</taxon>
        <taxon>Viridiplantae</taxon>
        <taxon>Streptophyta</taxon>
        <taxon>Embryophyta</taxon>
        <taxon>Tracheophyta</taxon>
        <taxon>Lycopodiopsida</taxon>
        <taxon>Lycopodiales</taxon>
        <taxon>Lycopodiaceae</taxon>
        <taxon>Lycopodioideae</taxon>
        <taxon>Diphasiastrum</taxon>
    </lineage>
</organism>
<evidence type="ECO:0000313" key="2">
    <source>
        <dbReference type="Proteomes" id="UP001162992"/>
    </source>
</evidence>
<reference evidence="2" key="1">
    <citation type="journal article" date="2024" name="Proc. Natl. Acad. Sci. U.S.A.">
        <title>Extraordinary preservation of gene collinearity over three hundred million years revealed in homosporous lycophytes.</title>
        <authorList>
            <person name="Li C."/>
            <person name="Wickell D."/>
            <person name="Kuo L.Y."/>
            <person name="Chen X."/>
            <person name="Nie B."/>
            <person name="Liao X."/>
            <person name="Peng D."/>
            <person name="Ji J."/>
            <person name="Jenkins J."/>
            <person name="Williams M."/>
            <person name="Shu S."/>
            <person name="Plott C."/>
            <person name="Barry K."/>
            <person name="Rajasekar S."/>
            <person name="Grimwood J."/>
            <person name="Han X."/>
            <person name="Sun S."/>
            <person name="Hou Z."/>
            <person name="He W."/>
            <person name="Dai G."/>
            <person name="Sun C."/>
            <person name="Schmutz J."/>
            <person name="Leebens-Mack J.H."/>
            <person name="Li F.W."/>
            <person name="Wang L."/>
        </authorList>
    </citation>
    <scope>NUCLEOTIDE SEQUENCE [LARGE SCALE GENOMIC DNA]</scope>
    <source>
        <strain evidence="2">cv. PW_Plant_1</strain>
    </source>
</reference>
<proteinExistence type="predicted"/>
<evidence type="ECO:0000313" key="1">
    <source>
        <dbReference type="EMBL" id="KAJ7529438.1"/>
    </source>
</evidence>
<dbReference type="EMBL" id="CM055106">
    <property type="protein sequence ID" value="KAJ7529438.1"/>
    <property type="molecule type" value="Genomic_DNA"/>
</dbReference>
<gene>
    <name evidence="1" type="ORF">O6H91_15G050400</name>
</gene>
<name>A0ACC2BI23_DIPCM</name>
<keyword evidence="2" id="KW-1185">Reference proteome</keyword>
<dbReference type="Proteomes" id="UP001162992">
    <property type="component" value="Chromosome 15"/>
</dbReference>
<accession>A0ACC2BI23</accession>
<sequence>MPWCTLGELYDIIDLALFKMAAEFKRRGSDSSDCSVHDSKRARDEKGGILSLGEIAEPDIKGGCVSELTKASAFEELQFPVENRLLVKEEEVKEVGHLNGPLSSVQAEEVGKRGVKGDQLNIIIEAEAAEDKGSRHTMEDAWVVLPDTSMGDSGKLRCSYFAIFDGHGGRNAAEYARTNLHSNVLSAGLPLESMDVKVAKRAILQGFKITDEALLRESATGGWQDGATAVSVWVLGQTVFVANIGDAKAVLARAPASNVSLEVVGQEKSGNQNGDTKMCSMEPLLKGVIVTREHKAIFPVERTRIQKAGGFVAENGRLLGRLEVSRAFGDRQFKKVGVSAIPDVHSFELTNRELFLILGCDGLWGVFGPTDAVEFVASQLKEGATVGVACRRLVREAVRERRCKDNCTAILVVFKHS</sequence>